<accession>A0ABD1DYN6</accession>
<organism evidence="2 3">
    <name type="scientific">Hypothenemus hampei</name>
    <name type="common">Coffee berry borer</name>
    <dbReference type="NCBI Taxonomy" id="57062"/>
    <lineage>
        <taxon>Eukaryota</taxon>
        <taxon>Metazoa</taxon>
        <taxon>Ecdysozoa</taxon>
        <taxon>Arthropoda</taxon>
        <taxon>Hexapoda</taxon>
        <taxon>Insecta</taxon>
        <taxon>Pterygota</taxon>
        <taxon>Neoptera</taxon>
        <taxon>Endopterygota</taxon>
        <taxon>Coleoptera</taxon>
        <taxon>Polyphaga</taxon>
        <taxon>Cucujiformia</taxon>
        <taxon>Curculionidae</taxon>
        <taxon>Scolytinae</taxon>
        <taxon>Hypothenemus</taxon>
    </lineage>
</organism>
<dbReference type="AlphaFoldDB" id="A0ABD1DYN6"/>
<dbReference type="EMBL" id="JBDJPC010000037">
    <property type="protein sequence ID" value="KAL1487521.1"/>
    <property type="molecule type" value="Genomic_DNA"/>
</dbReference>
<dbReference type="Proteomes" id="UP001566132">
    <property type="component" value="Unassembled WGS sequence"/>
</dbReference>
<evidence type="ECO:0000256" key="1">
    <source>
        <dbReference type="SAM" id="MobiDB-lite"/>
    </source>
</evidence>
<evidence type="ECO:0000313" key="3">
    <source>
        <dbReference type="Proteomes" id="UP001566132"/>
    </source>
</evidence>
<comment type="caution">
    <text evidence="2">The sequence shown here is derived from an EMBL/GenBank/DDBJ whole genome shotgun (WGS) entry which is preliminary data.</text>
</comment>
<feature type="compositionally biased region" description="Low complexity" evidence="1">
    <location>
        <begin position="1"/>
        <end position="13"/>
    </location>
</feature>
<sequence>MLKENSNSSSSESEQQHLIQNGDTPANTHAQENEVHTNENNRENSNRVSVDEVPELDEEILMVLGTDPTKNQIEPFGLRSELKKHWSHQLANGLTEKAKEELRGKHTKADFLIKPQLDAEVKIALQESAQKEIISL</sequence>
<feature type="compositionally biased region" description="Basic and acidic residues" evidence="1">
    <location>
        <begin position="31"/>
        <end position="45"/>
    </location>
</feature>
<feature type="compositionally biased region" description="Polar residues" evidence="1">
    <location>
        <begin position="16"/>
        <end position="30"/>
    </location>
</feature>
<evidence type="ECO:0000313" key="2">
    <source>
        <dbReference type="EMBL" id="KAL1487521.1"/>
    </source>
</evidence>
<protein>
    <submittedName>
        <fullName evidence="2">Uncharacterized protein</fullName>
    </submittedName>
</protein>
<keyword evidence="3" id="KW-1185">Reference proteome</keyword>
<proteinExistence type="predicted"/>
<feature type="region of interest" description="Disordered" evidence="1">
    <location>
        <begin position="1"/>
        <end position="54"/>
    </location>
</feature>
<name>A0ABD1DYN6_HYPHA</name>
<reference evidence="2 3" key="1">
    <citation type="submission" date="2024-05" db="EMBL/GenBank/DDBJ databases">
        <title>Genetic variation in Jamaican populations of the coffee berry borer (Hypothenemus hampei).</title>
        <authorList>
            <person name="Errbii M."/>
            <person name="Myrie A."/>
        </authorList>
    </citation>
    <scope>NUCLEOTIDE SEQUENCE [LARGE SCALE GENOMIC DNA]</scope>
    <source>
        <strain evidence="2">JA-Hopewell-2020-01-JO</strain>
        <tissue evidence="2">Whole body</tissue>
    </source>
</reference>
<gene>
    <name evidence="2" type="ORF">ABEB36_015811</name>
</gene>